<dbReference type="AlphaFoldDB" id="A0A0A8Y5M1"/>
<protein>
    <submittedName>
        <fullName evidence="2">Uncharacterized protein</fullName>
    </submittedName>
</protein>
<evidence type="ECO:0000256" key="1">
    <source>
        <dbReference type="SAM" id="MobiDB-lite"/>
    </source>
</evidence>
<feature type="region of interest" description="Disordered" evidence="1">
    <location>
        <begin position="1"/>
        <end position="25"/>
    </location>
</feature>
<proteinExistence type="predicted"/>
<evidence type="ECO:0000313" key="2">
    <source>
        <dbReference type="EMBL" id="JAD19272.1"/>
    </source>
</evidence>
<accession>A0A0A8Y5M1</accession>
<reference evidence="2" key="2">
    <citation type="journal article" date="2015" name="Data Brief">
        <title>Shoot transcriptome of the giant reed, Arundo donax.</title>
        <authorList>
            <person name="Barrero R.A."/>
            <person name="Guerrero F.D."/>
            <person name="Moolhuijzen P."/>
            <person name="Goolsby J.A."/>
            <person name="Tidwell J."/>
            <person name="Bellgard S.E."/>
            <person name="Bellgard M.I."/>
        </authorList>
    </citation>
    <scope>NUCLEOTIDE SEQUENCE</scope>
    <source>
        <tissue evidence="2">Shoot tissue taken approximately 20 cm above the soil surface</tissue>
    </source>
</reference>
<dbReference type="EMBL" id="GBRH01278623">
    <property type="protein sequence ID" value="JAD19272.1"/>
    <property type="molecule type" value="Transcribed_RNA"/>
</dbReference>
<feature type="compositionally biased region" description="Basic residues" evidence="1">
    <location>
        <begin position="7"/>
        <end position="22"/>
    </location>
</feature>
<name>A0A0A8Y5M1_ARUDO</name>
<organism evidence="2">
    <name type="scientific">Arundo donax</name>
    <name type="common">Giant reed</name>
    <name type="synonym">Donax arundinaceus</name>
    <dbReference type="NCBI Taxonomy" id="35708"/>
    <lineage>
        <taxon>Eukaryota</taxon>
        <taxon>Viridiplantae</taxon>
        <taxon>Streptophyta</taxon>
        <taxon>Embryophyta</taxon>
        <taxon>Tracheophyta</taxon>
        <taxon>Spermatophyta</taxon>
        <taxon>Magnoliopsida</taxon>
        <taxon>Liliopsida</taxon>
        <taxon>Poales</taxon>
        <taxon>Poaceae</taxon>
        <taxon>PACMAD clade</taxon>
        <taxon>Arundinoideae</taxon>
        <taxon>Arundineae</taxon>
        <taxon>Arundo</taxon>
    </lineage>
</organism>
<sequence length="54" mass="6064">MQYITSKPRHTHRSYYGRRPHRMDHLPIGTYSRSISYAAGATSQSSSSSSPLPP</sequence>
<reference evidence="2" key="1">
    <citation type="submission" date="2014-09" db="EMBL/GenBank/DDBJ databases">
        <authorList>
            <person name="Magalhaes I.L.F."/>
            <person name="Oliveira U."/>
            <person name="Santos F.R."/>
            <person name="Vidigal T.H.D.A."/>
            <person name="Brescovit A.D."/>
            <person name="Santos A.J."/>
        </authorList>
    </citation>
    <scope>NUCLEOTIDE SEQUENCE</scope>
    <source>
        <tissue evidence="2">Shoot tissue taken approximately 20 cm above the soil surface</tissue>
    </source>
</reference>